<dbReference type="AlphaFoldDB" id="A0A1H6YL82"/>
<dbReference type="EMBL" id="FNZH01000003">
    <property type="protein sequence ID" value="SEJ39697.1"/>
    <property type="molecule type" value="Genomic_DNA"/>
</dbReference>
<dbReference type="RefSeq" id="WP_092174500.1">
    <property type="nucleotide sequence ID" value="NZ_FNZH01000003.1"/>
</dbReference>
<name>A0A1H6YL82_9BACT</name>
<evidence type="ECO:0000313" key="3">
    <source>
        <dbReference type="EMBL" id="SEJ39697.1"/>
    </source>
</evidence>
<keyword evidence="2" id="KW-0472">Membrane</keyword>
<dbReference type="OrthoDB" id="826165at2"/>
<keyword evidence="2" id="KW-1133">Transmembrane helix</keyword>
<proteinExistence type="predicted"/>
<keyword evidence="4" id="KW-1185">Reference proteome</keyword>
<dbReference type="STRING" id="1416801.SAMN05192553_103670"/>
<accession>A0A1H6YL82</accession>
<dbReference type="Proteomes" id="UP000199403">
    <property type="component" value="Unassembled WGS sequence"/>
</dbReference>
<keyword evidence="2" id="KW-0812">Transmembrane</keyword>
<feature type="region of interest" description="Disordered" evidence="1">
    <location>
        <begin position="77"/>
        <end position="147"/>
    </location>
</feature>
<sequence>MGDKKKNPDAFFRDALANHRIRPEERVWEQLSDRLDKRNKRALPIWWKWAAGLALLLGLTWLFYHLAELPDSTRRMTADETSVQEIRPAEIPEEMDTAVNQPAEKSTKEPSAQPDRPKPADRESRNPIEKSSEERHKTLPATDRLISAVPEKPVREQLEAIHAPTRGAGDELLAKKMPPLPEDARTATTDTYTVRIVSRGYALQPEKEKLVDELETKIGGFISKVDEGFGELQDAKNTLFASLTSKKERKNTK</sequence>
<evidence type="ECO:0000313" key="4">
    <source>
        <dbReference type="Proteomes" id="UP000199403"/>
    </source>
</evidence>
<feature type="transmembrane region" description="Helical" evidence="2">
    <location>
        <begin position="45"/>
        <end position="64"/>
    </location>
</feature>
<reference evidence="4" key="1">
    <citation type="submission" date="2016-10" db="EMBL/GenBank/DDBJ databases">
        <authorList>
            <person name="Varghese N."/>
            <person name="Submissions S."/>
        </authorList>
    </citation>
    <scope>NUCLEOTIDE SEQUENCE [LARGE SCALE GENOMIC DNA]</scope>
    <source>
        <strain evidence="4">IBRC-M 10761</strain>
    </source>
</reference>
<organism evidence="3 4">
    <name type="scientific">Cyclobacterium xiamenense</name>
    <dbReference type="NCBI Taxonomy" id="1297121"/>
    <lineage>
        <taxon>Bacteria</taxon>
        <taxon>Pseudomonadati</taxon>
        <taxon>Bacteroidota</taxon>
        <taxon>Cytophagia</taxon>
        <taxon>Cytophagales</taxon>
        <taxon>Cyclobacteriaceae</taxon>
        <taxon>Cyclobacterium</taxon>
    </lineage>
</organism>
<evidence type="ECO:0000256" key="1">
    <source>
        <dbReference type="SAM" id="MobiDB-lite"/>
    </source>
</evidence>
<evidence type="ECO:0000256" key="2">
    <source>
        <dbReference type="SAM" id="Phobius"/>
    </source>
</evidence>
<protein>
    <submittedName>
        <fullName evidence="3">Uncharacterized protein</fullName>
    </submittedName>
</protein>
<feature type="compositionally biased region" description="Basic and acidic residues" evidence="1">
    <location>
        <begin position="115"/>
        <end position="137"/>
    </location>
</feature>
<gene>
    <name evidence="3" type="ORF">SAMN05192553_103670</name>
</gene>